<dbReference type="EMBL" id="CP071182">
    <property type="protein sequence ID" value="QSO49495.1"/>
    <property type="molecule type" value="Genomic_DNA"/>
</dbReference>
<evidence type="ECO:0000256" key="1">
    <source>
        <dbReference type="SAM" id="Phobius"/>
    </source>
</evidence>
<dbReference type="RefSeq" id="WP_206658806.1">
    <property type="nucleotide sequence ID" value="NZ_CP071182.1"/>
</dbReference>
<name>A0A9X7W330_9BACL</name>
<dbReference type="AlphaFoldDB" id="A0A9X7W330"/>
<evidence type="ECO:0000313" key="2">
    <source>
        <dbReference type="EMBL" id="QSO49495.1"/>
    </source>
</evidence>
<reference evidence="2 3" key="1">
    <citation type="submission" date="2021-02" db="EMBL/GenBank/DDBJ databases">
        <title>Alicyclobacillus curvatus sp. nov. and Alicyclobacillus mengziensis sp. nov., two acidophilic bacteria isolated from acid mine drainage.</title>
        <authorList>
            <person name="Huang Y."/>
        </authorList>
    </citation>
    <scope>NUCLEOTIDE SEQUENCE [LARGE SCALE GENOMIC DNA]</scope>
    <source>
        <strain evidence="2 3">S30H14</strain>
    </source>
</reference>
<sequence>MSYRQTFTRLVTIIRDGTSSFVFHLMFAALVTVLVFLHPPTIFSGDTDTARNYLNTIVSSLSTILALCISIILVAIQMTAGNYTHRVLDFYVRLPYNVSLFFFYLATIIHSLFLMARIRDPLNEPLPGNLSREMSADLVLVVICFFSLLFYMYAVVQLLKPDRIIELIVREYNRALSRGLLHSALLSVEQICDIAKRAASFSDSLTGMECLHVMTTIAARLPLPETEDDPLLSVHSNIVDQWVEIVGVAVKERETGVLTGVLNALSKQGRVYVEGGSWRGAELVIRAYRHLASSHLLTEGYVLYIERVVERLYELSDLSAQRGPRGVTFALRTWQIACSIGEASVRANPASASAAIRGFLMFDSFHPTLMRMSHDDERVTALISYFQLWKVFAAHASMGDVASWAKWWSETLAGDRKVWDTGVGLAFALSTHLQLPGIRTTLCYVWNTKPTGVTDEFMALLKPHCAALFDGWPVPVVDGQALP</sequence>
<feature type="transmembrane region" description="Helical" evidence="1">
    <location>
        <begin position="138"/>
        <end position="156"/>
    </location>
</feature>
<feature type="transmembrane region" description="Helical" evidence="1">
    <location>
        <begin position="57"/>
        <end position="76"/>
    </location>
</feature>
<dbReference type="Pfam" id="PF10011">
    <property type="entry name" value="DUF2254"/>
    <property type="match status" value="1"/>
</dbReference>
<keyword evidence="1" id="KW-0472">Membrane</keyword>
<protein>
    <submittedName>
        <fullName evidence="2">DUF2254 domain-containing protein</fullName>
    </submittedName>
</protein>
<dbReference type="InterPro" id="IPR018723">
    <property type="entry name" value="DUF2254_membrane"/>
</dbReference>
<feature type="transmembrane region" description="Helical" evidence="1">
    <location>
        <begin position="21"/>
        <end position="37"/>
    </location>
</feature>
<organism evidence="2 3">
    <name type="scientific">Alicyclobacillus mengziensis</name>
    <dbReference type="NCBI Taxonomy" id="2931921"/>
    <lineage>
        <taxon>Bacteria</taxon>
        <taxon>Bacillati</taxon>
        <taxon>Bacillota</taxon>
        <taxon>Bacilli</taxon>
        <taxon>Bacillales</taxon>
        <taxon>Alicyclobacillaceae</taxon>
        <taxon>Alicyclobacillus</taxon>
    </lineage>
</organism>
<dbReference type="KEGG" id="afx:JZ786_11680"/>
<proteinExistence type="predicted"/>
<keyword evidence="1" id="KW-1133">Transmembrane helix</keyword>
<keyword evidence="3" id="KW-1185">Reference proteome</keyword>
<evidence type="ECO:0000313" key="3">
    <source>
        <dbReference type="Proteomes" id="UP000663505"/>
    </source>
</evidence>
<feature type="transmembrane region" description="Helical" evidence="1">
    <location>
        <begin position="96"/>
        <end position="118"/>
    </location>
</feature>
<dbReference type="Proteomes" id="UP000663505">
    <property type="component" value="Chromosome"/>
</dbReference>
<accession>A0A9X7W330</accession>
<keyword evidence="1" id="KW-0812">Transmembrane</keyword>
<gene>
    <name evidence="2" type="ORF">JZ786_11680</name>
</gene>